<dbReference type="Pfam" id="PF00455">
    <property type="entry name" value="DeoRC"/>
    <property type="match status" value="1"/>
</dbReference>
<dbReference type="Gene3D" id="3.40.50.1360">
    <property type="match status" value="1"/>
</dbReference>
<gene>
    <name evidence="4" type="ORF">SAMN05216270_114120</name>
</gene>
<dbReference type="PANTHER" id="PTHR30363">
    <property type="entry name" value="HTH-TYPE TRANSCRIPTIONAL REGULATOR SRLR-RELATED"/>
    <property type="match status" value="1"/>
</dbReference>
<dbReference type="InterPro" id="IPR014036">
    <property type="entry name" value="DeoR-like_C"/>
</dbReference>
<dbReference type="InterPro" id="IPR050313">
    <property type="entry name" value="Carb_Metab_HTH_regulators"/>
</dbReference>
<keyword evidence="5" id="KW-1185">Reference proteome</keyword>
<dbReference type="EMBL" id="FNAD01000014">
    <property type="protein sequence ID" value="SDE17648.1"/>
    <property type="molecule type" value="Genomic_DNA"/>
</dbReference>
<dbReference type="Pfam" id="PF08220">
    <property type="entry name" value="HTH_DeoR"/>
    <property type="match status" value="1"/>
</dbReference>
<dbReference type="InterPro" id="IPR036388">
    <property type="entry name" value="WH-like_DNA-bd_sf"/>
</dbReference>
<sequence>MEKPLSAAGRRELIVELASRTGLASVEALAERFDISPSTIRRDLARLHADGRLARTYGGAIPAVAHPESSLRERLQESTAQKGAISAKAAELIGDGEVLLFDGGSTVLQLAHAVHDRGPLTVVTAALHTMQALSSAPDVVVECLGGRLRTTSDSMVGPITEAALERMTFDKVFLGADGVDAQRGICEADREQARLKELMVRSSGEVVVLADSSKLGVAPFHAWTRLGGDWTLITDGGATDEQVEPFLGQGVRVIVAE</sequence>
<dbReference type="InterPro" id="IPR001034">
    <property type="entry name" value="DeoR_HTH"/>
</dbReference>
<reference evidence="5" key="1">
    <citation type="submission" date="2016-10" db="EMBL/GenBank/DDBJ databases">
        <authorList>
            <person name="Varghese N."/>
            <person name="Submissions S."/>
        </authorList>
    </citation>
    <scope>NUCLEOTIDE SEQUENCE [LARGE SCALE GENOMIC DNA]</scope>
    <source>
        <strain evidence="5">CGMCC 4.3516</strain>
    </source>
</reference>
<dbReference type="Gene3D" id="1.10.10.10">
    <property type="entry name" value="Winged helix-like DNA-binding domain superfamily/Winged helix DNA-binding domain"/>
    <property type="match status" value="1"/>
</dbReference>
<dbReference type="AlphaFoldDB" id="A0A1G7ARZ9"/>
<evidence type="ECO:0000313" key="4">
    <source>
        <dbReference type="EMBL" id="SDE17648.1"/>
    </source>
</evidence>
<protein>
    <submittedName>
        <fullName evidence="4">Transcriptional regulator, DeoR family</fullName>
    </submittedName>
</protein>
<keyword evidence="1" id="KW-0805">Transcription regulation</keyword>
<feature type="domain" description="HTH deoR-type" evidence="3">
    <location>
        <begin position="7"/>
        <end position="62"/>
    </location>
</feature>
<keyword evidence="2" id="KW-0804">Transcription</keyword>
<dbReference type="Proteomes" id="UP000198949">
    <property type="component" value="Unassembled WGS sequence"/>
</dbReference>
<evidence type="ECO:0000256" key="2">
    <source>
        <dbReference type="ARBA" id="ARBA00023163"/>
    </source>
</evidence>
<dbReference type="RefSeq" id="WP_091039389.1">
    <property type="nucleotide sequence ID" value="NZ_FNAD01000014.1"/>
</dbReference>
<dbReference type="SMART" id="SM01134">
    <property type="entry name" value="DeoRC"/>
    <property type="match status" value="1"/>
</dbReference>
<organism evidence="4 5">
    <name type="scientific">Glycomyces harbinensis</name>
    <dbReference type="NCBI Taxonomy" id="58114"/>
    <lineage>
        <taxon>Bacteria</taxon>
        <taxon>Bacillati</taxon>
        <taxon>Actinomycetota</taxon>
        <taxon>Actinomycetes</taxon>
        <taxon>Glycomycetales</taxon>
        <taxon>Glycomycetaceae</taxon>
        <taxon>Glycomyces</taxon>
    </lineage>
</organism>
<evidence type="ECO:0000313" key="5">
    <source>
        <dbReference type="Proteomes" id="UP000198949"/>
    </source>
</evidence>
<dbReference type="SUPFAM" id="SSF46785">
    <property type="entry name" value="Winged helix' DNA-binding domain"/>
    <property type="match status" value="1"/>
</dbReference>
<evidence type="ECO:0000256" key="1">
    <source>
        <dbReference type="ARBA" id="ARBA00023015"/>
    </source>
</evidence>
<dbReference type="STRING" id="58114.SAMN05216270_114120"/>
<evidence type="ECO:0000259" key="3">
    <source>
        <dbReference type="PROSITE" id="PS51000"/>
    </source>
</evidence>
<dbReference type="PROSITE" id="PS51000">
    <property type="entry name" value="HTH_DEOR_2"/>
    <property type="match status" value="1"/>
</dbReference>
<dbReference type="SUPFAM" id="SSF100950">
    <property type="entry name" value="NagB/RpiA/CoA transferase-like"/>
    <property type="match status" value="1"/>
</dbReference>
<dbReference type="SMART" id="SM00420">
    <property type="entry name" value="HTH_DEOR"/>
    <property type="match status" value="1"/>
</dbReference>
<accession>A0A1G7ARZ9</accession>
<name>A0A1G7ARZ9_9ACTN</name>
<dbReference type="InterPro" id="IPR037171">
    <property type="entry name" value="NagB/RpiA_transferase-like"/>
</dbReference>
<dbReference type="OrthoDB" id="7688673at2"/>
<dbReference type="GO" id="GO:0003700">
    <property type="term" value="F:DNA-binding transcription factor activity"/>
    <property type="evidence" value="ECO:0007669"/>
    <property type="project" value="InterPro"/>
</dbReference>
<dbReference type="PRINTS" id="PR00037">
    <property type="entry name" value="HTHLACR"/>
</dbReference>
<dbReference type="PANTHER" id="PTHR30363:SF44">
    <property type="entry name" value="AGA OPERON TRANSCRIPTIONAL REPRESSOR-RELATED"/>
    <property type="match status" value="1"/>
</dbReference>
<dbReference type="InterPro" id="IPR036390">
    <property type="entry name" value="WH_DNA-bd_sf"/>
</dbReference>
<proteinExistence type="predicted"/>